<gene>
    <name evidence="1" type="ORF">HYFRA_00007701</name>
</gene>
<reference evidence="1" key="1">
    <citation type="submission" date="2021-07" db="EMBL/GenBank/DDBJ databases">
        <authorList>
            <person name="Durling M."/>
        </authorList>
    </citation>
    <scope>NUCLEOTIDE SEQUENCE</scope>
</reference>
<dbReference type="EMBL" id="CAJVRL010000014">
    <property type="protein sequence ID" value="CAG8949471.1"/>
    <property type="molecule type" value="Genomic_DNA"/>
</dbReference>
<dbReference type="Proteomes" id="UP000696280">
    <property type="component" value="Unassembled WGS sequence"/>
</dbReference>
<comment type="caution">
    <text evidence="1">The sequence shown here is derived from an EMBL/GenBank/DDBJ whole genome shotgun (WGS) entry which is preliminary data.</text>
</comment>
<name>A0A9N9KM26_9HELO</name>
<proteinExistence type="predicted"/>
<evidence type="ECO:0000313" key="2">
    <source>
        <dbReference type="Proteomes" id="UP000696280"/>
    </source>
</evidence>
<organism evidence="1 2">
    <name type="scientific">Hymenoscyphus fraxineus</name>
    <dbReference type="NCBI Taxonomy" id="746836"/>
    <lineage>
        <taxon>Eukaryota</taxon>
        <taxon>Fungi</taxon>
        <taxon>Dikarya</taxon>
        <taxon>Ascomycota</taxon>
        <taxon>Pezizomycotina</taxon>
        <taxon>Leotiomycetes</taxon>
        <taxon>Helotiales</taxon>
        <taxon>Helotiaceae</taxon>
        <taxon>Hymenoscyphus</taxon>
    </lineage>
</organism>
<evidence type="ECO:0000313" key="1">
    <source>
        <dbReference type="EMBL" id="CAG8949471.1"/>
    </source>
</evidence>
<accession>A0A9N9KM26</accession>
<keyword evidence="2" id="KW-1185">Reference proteome</keyword>
<protein>
    <submittedName>
        <fullName evidence="1">Uncharacterized protein</fullName>
    </submittedName>
</protein>
<sequence length="105" mass="11764">MPYYAVCPMFLNSSPLSTWSISSIVCMNCNFSLRLYHHGFLRRIFPIIEPSSPVEPGAQLHPGSFDAFACPIDHEASCAFLHLLADRTRSSQLTLRSHPRSIVSI</sequence>
<dbReference type="AlphaFoldDB" id="A0A9N9KM26"/>